<sequence length="342" mass="37468">MQLAGLSRNTSRMCVRKKLKLRRWTRLKYHPGETLHYLRTWLRKTHPIKRTRITRRSSKNAVENSTALEPSGLSGRGGLCCRGGGGAGLRLGRRRGARALLVVRVRRIVSLLRGGCGRGRGRLVVVRVLVRVVVVVRVIVATGGGRGREGCGTHRRDLNLHLDAPVVVPVPVVVRVAVVVLRLGFGVVARLGRVGLVLAVRLRLCRGLLSFALPALRNCDLDIEPIHRDREVLVVLVIVPVVHIRVGVLVRVRVGLLRRGRRGGLGRLVIGLLSLLRHRSGRRFGCLAAGRRRGVAGTDHERRIPVKGCGHNGPSEGGDEGEDGDVEQHSERGRGTVGFFEV</sequence>
<feature type="non-terminal residue" evidence="2">
    <location>
        <position position="1"/>
    </location>
</feature>
<organism evidence="2 3">
    <name type="scientific">Mycena albidolilacea</name>
    <dbReference type="NCBI Taxonomy" id="1033008"/>
    <lineage>
        <taxon>Eukaryota</taxon>
        <taxon>Fungi</taxon>
        <taxon>Dikarya</taxon>
        <taxon>Basidiomycota</taxon>
        <taxon>Agaricomycotina</taxon>
        <taxon>Agaricomycetes</taxon>
        <taxon>Agaricomycetidae</taxon>
        <taxon>Agaricales</taxon>
        <taxon>Marasmiineae</taxon>
        <taxon>Mycenaceae</taxon>
        <taxon>Mycena</taxon>
    </lineage>
</organism>
<evidence type="ECO:0000313" key="3">
    <source>
        <dbReference type="Proteomes" id="UP001218218"/>
    </source>
</evidence>
<evidence type="ECO:0000256" key="1">
    <source>
        <dbReference type="SAM" id="MobiDB-lite"/>
    </source>
</evidence>
<keyword evidence="3" id="KW-1185">Reference proteome</keyword>
<accession>A0AAD7A2I9</accession>
<dbReference type="Proteomes" id="UP001218218">
    <property type="component" value="Unassembled WGS sequence"/>
</dbReference>
<gene>
    <name evidence="2" type="ORF">DFH08DRAFT_868316</name>
</gene>
<name>A0AAD7A2I9_9AGAR</name>
<comment type="caution">
    <text evidence="2">The sequence shown here is derived from an EMBL/GenBank/DDBJ whole genome shotgun (WGS) entry which is preliminary data.</text>
</comment>
<dbReference type="EMBL" id="JARIHO010000019">
    <property type="protein sequence ID" value="KAJ7347599.1"/>
    <property type="molecule type" value="Genomic_DNA"/>
</dbReference>
<dbReference type="AlphaFoldDB" id="A0AAD7A2I9"/>
<reference evidence="2" key="1">
    <citation type="submission" date="2023-03" db="EMBL/GenBank/DDBJ databases">
        <title>Massive genome expansion in bonnet fungi (Mycena s.s.) driven by repeated elements and novel gene families across ecological guilds.</title>
        <authorList>
            <consortium name="Lawrence Berkeley National Laboratory"/>
            <person name="Harder C.B."/>
            <person name="Miyauchi S."/>
            <person name="Viragh M."/>
            <person name="Kuo A."/>
            <person name="Thoen E."/>
            <person name="Andreopoulos B."/>
            <person name="Lu D."/>
            <person name="Skrede I."/>
            <person name="Drula E."/>
            <person name="Henrissat B."/>
            <person name="Morin E."/>
            <person name="Kohler A."/>
            <person name="Barry K."/>
            <person name="LaButti K."/>
            <person name="Morin E."/>
            <person name="Salamov A."/>
            <person name="Lipzen A."/>
            <person name="Mereny Z."/>
            <person name="Hegedus B."/>
            <person name="Baldrian P."/>
            <person name="Stursova M."/>
            <person name="Weitz H."/>
            <person name="Taylor A."/>
            <person name="Grigoriev I.V."/>
            <person name="Nagy L.G."/>
            <person name="Martin F."/>
            <person name="Kauserud H."/>
        </authorList>
    </citation>
    <scope>NUCLEOTIDE SEQUENCE</scope>
    <source>
        <strain evidence="2">CBHHK002</strain>
    </source>
</reference>
<protein>
    <submittedName>
        <fullName evidence="2">Uncharacterized protein</fullName>
    </submittedName>
</protein>
<evidence type="ECO:0000313" key="2">
    <source>
        <dbReference type="EMBL" id="KAJ7347599.1"/>
    </source>
</evidence>
<feature type="region of interest" description="Disordered" evidence="1">
    <location>
        <begin position="301"/>
        <end position="342"/>
    </location>
</feature>
<proteinExistence type="predicted"/>